<dbReference type="InterPro" id="IPR001584">
    <property type="entry name" value="Integrase_cat-core"/>
</dbReference>
<evidence type="ECO:0008006" key="7">
    <source>
        <dbReference type="Google" id="ProtNLM"/>
    </source>
</evidence>
<dbReference type="EMBL" id="BBQY01000042">
    <property type="protein sequence ID" value="GBH32684.1"/>
    <property type="molecule type" value="Genomic_DNA"/>
</dbReference>
<dbReference type="InterPro" id="IPR017895">
    <property type="entry name" value="HTH_IS408/IS1162_type"/>
</dbReference>
<dbReference type="NCBIfam" id="NF033546">
    <property type="entry name" value="transpos_IS21"/>
    <property type="match status" value="1"/>
</dbReference>
<dbReference type="InterPro" id="IPR036397">
    <property type="entry name" value="RNaseH_sf"/>
</dbReference>
<feature type="domain" description="Integrase catalytic" evidence="4">
    <location>
        <begin position="313"/>
        <end position="494"/>
    </location>
</feature>
<evidence type="ECO:0000256" key="2">
    <source>
        <dbReference type="SAM" id="MobiDB-lite"/>
    </source>
</evidence>
<sequence length="691" mass="78420">MPAERVSMRRVREILRYRFEQELGYKAISLRVGAVPSTVRATLKRAADAGLSWPLDDALSDAALEASLYRDAGKKTGHRRCPEPDWAQLHRELKRKHVTLQVLWDEYIAEHPDGYRYSRFCDLYRSWAMKLPVTMRQNHAPGEKLFVDYAGDKIGIVVDRLTGEIRDAHIFVAVLGASSLTYAEGSWTETLPDWLTYEQGLSVRAVSERLKLSKTTVSTYLLRARQAGLTVWPLPPGYDDDAAVERLVFRRVGRPAQDREEPDWPLVAREIKRKGVTLVLLWQEYRAAHPNGYGYTWFCDRFLSFQRRTHVSFRNRHEAGAVMQTDYAGQTVPLIDPVTCVITPAQIFVAVLGASSFTFAMASLSQQLPDWIDAQCRALSFIGGVPRAIVCDNLKSGVVKALWFEPTLSATFAAMAEHYDTTILPTRSRRPRDKGKVEGAVLIVERWILARLRNRRFFSLADLNAAIADLLVDLNDRPMRHVGKSRRAIFEEIERTALAALPTSVFEYAEWKTARVHPDYHIEADKTFYSVPHRLIGRQVDVRLTHRVVEIFYDHVRVASHMRTSQRRGHVTVNEHMPKSHQRYANISPASLIERARKTGPNTAMFVERLMVDKPHPEQGYRSAMGILSLARRYEHDRLEAACDRALVIGAVTYSSVNAILKAGLDKIQPTTGPLKPTPAHGNIRGGSYYQ</sequence>
<comment type="caution">
    <text evidence="5">The sequence shown here is derived from an EMBL/GenBank/DDBJ whole genome shotgun (WGS) entry which is preliminary data.</text>
</comment>
<feature type="region of interest" description="Disordered" evidence="2">
    <location>
        <begin position="668"/>
        <end position="691"/>
    </location>
</feature>
<dbReference type="AlphaFoldDB" id="A0A401J7V5"/>
<dbReference type="GO" id="GO:0015074">
    <property type="term" value="P:DNA integration"/>
    <property type="evidence" value="ECO:0007669"/>
    <property type="project" value="InterPro"/>
</dbReference>
<evidence type="ECO:0000313" key="5">
    <source>
        <dbReference type="EMBL" id="GBH32684.1"/>
    </source>
</evidence>
<feature type="domain" description="HTH IS408-type" evidence="3">
    <location>
        <begin position="11"/>
        <end position="93"/>
    </location>
</feature>
<dbReference type="InterPro" id="IPR012337">
    <property type="entry name" value="RNaseH-like_sf"/>
</dbReference>
<comment type="similarity">
    <text evidence="1">Belongs to the transposase IS21/IS408/IS1162 family.</text>
</comment>
<name>A0A401J7V5_SPHXE</name>
<dbReference type="PANTHER" id="PTHR35004">
    <property type="entry name" value="TRANSPOSASE RV3428C-RELATED"/>
    <property type="match status" value="1"/>
</dbReference>
<dbReference type="Proteomes" id="UP000290975">
    <property type="component" value="Unassembled WGS sequence"/>
</dbReference>
<keyword evidence="6" id="KW-1185">Reference proteome</keyword>
<dbReference type="PANTHER" id="PTHR35004:SF8">
    <property type="entry name" value="TRANSPOSASE RV3428C-RELATED"/>
    <property type="match status" value="1"/>
</dbReference>
<protein>
    <recommendedName>
        <fullName evidence="7">Transposase</fullName>
    </recommendedName>
</protein>
<accession>A0A401J7V5</accession>
<dbReference type="PROSITE" id="PS50994">
    <property type="entry name" value="INTEGRASE"/>
    <property type="match status" value="1"/>
</dbReference>
<dbReference type="GO" id="GO:0003676">
    <property type="term" value="F:nucleic acid binding"/>
    <property type="evidence" value="ECO:0007669"/>
    <property type="project" value="InterPro"/>
</dbReference>
<evidence type="ECO:0000259" key="3">
    <source>
        <dbReference type="PROSITE" id="PS50532"/>
    </source>
</evidence>
<feature type="domain" description="HTH IS408-type" evidence="3">
    <location>
        <begin position="189"/>
        <end position="271"/>
    </location>
</feature>
<dbReference type="InterPro" id="IPR054353">
    <property type="entry name" value="IstA-like_C"/>
</dbReference>
<proteinExistence type="inferred from homology"/>
<dbReference type="SUPFAM" id="SSF53098">
    <property type="entry name" value="Ribonuclease H-like"/>
    <property type="match status" value="1"/>
</dbReference>
<evidence type="ECO:0000313" key="6">
    <source>
        <dbReference type="Proteomes" id="UP000290975"/>
    </source>
</evidence>
<evidence type="ECO:0000259" key="4">
    <source>
        <dbReference type="PROSITE" id="PS50994"/>
    </source>
</evidence>
<gene>
    <name evidence="5" type="ORF">MBESOW_P3915</name>
</gene>
<dbReference type="Pfam" id="PF22483">
    <property type="entry name" value="Mu-transpos_C_2"/>
    <property type="match status" value="1"/>
</dbReference>
<dbReference type="PROSITE" id="PS50532">
    <property type="entry name" value="HTH_IS408"/>
    <property type="match status" value="2"/>
</dbReference>
<dbReference type="Gene3D" id="1.10.10.60">
    <property type="entry name" value="Homeodomain-like"/>
    <property type="match status" value="1"/>
</dbReference>
<dbReference type="Gene3D" id="3.30.420.10">
    <property type="entry name" value="Ribonuclease H-like superfamily/Ribonuclease H"/>
    <property type="match status" value="1"/>
</dbReference>
<reference evidence="5 6" key="1">
    <citation type="submission" date="2014-12" db="EMBL/GenBank/DDBJ databases">
        <title>Whole genome sequencing of Sphingobium xenophagum OW59.</title>
        <authorList>
            <person name="Ohta Y."/>
            <person name="Nishi S."/>
            <person name="Hatada Y."/>
        </authorList>
    </citation>
    <scope>NUCLEOTIDE SEQUENCE [LARGE SCALE GENOMIC DNA]</scope>
    <source>
        <strain evidence="5 6">OW59</strain>
    </source>
</reference>
<evidence type="ECO:0000256" key="1">
    <source>
        <dbReference type="ARBA" id="ARBA00009277"/>
    </source>
</evidence>
<organism evidence="5 6">
    <name type="scientific">Sphingobium xenophagum</name>
    <dbReference type="NCBI Taxonomy" id="121428"/>
    <lineage>
        <taxon>Bacteria</taxon>
        <taxon>Pseudomonadati</taxon>
        <taxon>Pseudomonadota</taxon>
        <taxon>Alphaproteobacteria</taxon>
        <taxon>Sphingomonadales</taxon>
        <taxon>Sphingomonadaceae</taxon>
        <taxon>Sphingobium</taxon>
    </lineage>
</organism>